<gene>
    <name evidence="1" type="ORF">DU478_22330</name>
</gene>
<protein>
    <recommendedName>
        <fullName evidence="3">Tetratricopeptide repeat protein</fullName>
    </recommendedName>
</protein>
<proteinExistence type="predicted"/>
<evidence type="ECO:0008006" key="3">
    <source>
        <dbReference type="Google" id="ProtNLM"/>
    </source>
</evidence>
<sequence>MQRYHTVRAGVLLLAVLTLVSCEDGPSTGDAGFRNQYFAARDALEDGKFDRASRTYARLLTRAGPLEPRIRLEYAHSLLRAGDYPAARREARALAQGQSGSARRAALSVAATAEHELGLVAIQQGDPAAARQLLHAADAAIAEVLASEPELDPLGALAGRQASIKVRLKALG</sequence>
<evidence type="ECO:0000313" key="1">
    <source>
        <dbReference type="EMBL" id="RDD64025.1"/>
    </source>
</evidence>
<dbReference type="RefSeq" id="WP_114513052.1">
    <property type="nucleotide sequence ID" value="NZ_QPMK01000034.1"/>
</dbReference>
<dbReference type="PROSITE" id="PS51257">
    <property type="entry name" value="PROKAR_LIPOPROTEIN"/>
    <property type="match status" value="1"/>
</dbReference>
<reference evidence="1 2" key="1">
    <citation type="submission" date="2018-07" db="EMBL/GenBank/DDBJ databases">
        <title>Thalassococcus profundi sp. nov., a marine bacterium isolated from deep seawater of Okinawa Trough.</title>
        <authorList>
            <person name="Yu M."/>
        </authorList>
    </citation>
    <scope>NUCLEOTIDE SEQUENCE [LARGE SCALE GENOMIC DNA]</scope>
    <source>
        <strain evidence="1 2">WRAS1</strain>
    </source>
</reference>
<dbReference type="InterPro" id="IPR011990">
    <property type="entry name" value="TPR-like_helical_dom_sf"/>
</dbReference>
<dbReference type="AlphaFoldDB" id="A0A369TI06"/>
<evidence type="ECO:0000313" key="2">
    <source>
        <dbReference type="Proteomes" id="UP000253977"/>
    </source>
</evidence>
<keyword evidence="2" id="KW-1185">Reference proteome</keyword>
<dbReference type="Pfam" id="PF13432">
    <property type="entry name" value="TPR_16"/>
    <property type="match status" value="1"/>
</dbReference>
<name>A0A369TI06_9RHOB</name>
<dbReference type="SUPFAM" id="SSF48452">
    <property type="entry name" value="TPR-like"/>
    <property type="match status" value="1"/>
</dbReference>
<dbReference type="OrthoDB" id="7862771at2"/>
<dbReference type="Gene3D" id="1.25.40.10">
    <property type="entry name" value="Tetratricopeptide repeat domain"/>
    <property type="match status" value="1"/>
</dbReference>
<dbReference type="EMBL" id="QPMK01000034">
    <property type="protein sequence ID" value="RDD64025.1"/>
    <property type="molecule type" value="Genomic_DNA"/>
</dbReference>
<comment type="caution">
    <text evidence="1">The sequence shown here is derived from an EMBL/GenBank/DDBJ whole genome shotgun (WGS) entry which is preliminary data.</text>
</comment>
<dbReference type="Proteomes" id="UP000253977">
    <property type="component" value="Unassembled WGS sequence"/>
</dbReference>
<accession>A0A369TI06</accession>
<organism evidence="1 2">
    <name type="scientific">Thalassococcus profundi</name>
    <dbReference type="NCBI Taxonomy" id="2282382"/>
    <lineage>
        <taxon>Bacteria</taxon>
        <taxon>Pseudomonadati</taxon>
        <taxon>Pseudomonadota</taxon>
        <taxon>Alphaproteobacteria</taxon>
        <taxon>Rhodobacterales</taxon>
        <taxon>Roseobacteraceae</taxon>
        <taxon>Thalassococcus</taxon>
    </lineage>
</organism>